<evidence type="ECO:0000256" key="1">
    <source>
        <dbReference type="SAM" id="MobiDB-lite"/>
    </source>
</evidence>
<dbReference type="KEGG" id="ssai:N0B31_14760"/>
<dbReference type="AlphaFoldDB" id="A0A9E7R0I4"/>
<proteinExistence type="predicted"/>
<evidence type="ECO:0000313" key="3">
    <source>
        <dbReference type="Proteomes" id="UP001057580"/>
    </source>
</evidence>
<feature type="region of interest" description="Disordered" evidence="1">
    <location>
        <begin position="1"/>
        <end position="85"/>
    </location>
</feature>
<accession>A0A9E7R0I4</accession>
<dbReference type="EMBL" id="CP104003">
    <property type="protein sequence ID" value="UWM53396.1"/>
    <property type="molecule type" value="Genomic_DNA"/>
</dbReference>
<protein>
    <submittedName>
        <fullName evidence="2">Uncharacterized protein</fullName>
    </submittedName>
</protein>
<evidence type="ECO:0000313" key="2">
    <source>
        <dbReference type="EMBL" id="UWM53396.1"/>
    </source>
</evidence>
<name>A0A9E7R0I4_9EURY</name>
<organism evidence="2 3">
    <name type="scientific">Salinirubellus salinus</name>
    <dbReference type="NCBI Taxonomy" id="1364945"/>
    <lineage>
        <taxon>Archaea</taxon>
        <taxon>Methanobacteriati</taxon>
        <taxon>Methanobacteriota</taxon>
        <taxon>Stenosarchaea group</taxon>
        <taxon>Halobacteria</taxon>
        <taxon>Halobacteriales</taxon>
        <taxon>Natronomonadaceae</taxon>
        <taxon>Salinirubellus</taxon>
    </lineage>
</organism>
<sequence length="380" mass="40270">MSQRHRPSGASDAASHDEGREEESQTSSGTTRRRLLVSGAATWATVGLAGCGSNDGTETPTATATEAPTTAPADQNTETPEPQPENFVVTTETWAGGEGVPAAISFMSACATTNTFVPGMQAVFFVGIYDPETGEKLTPDDLDGAQVNVGDGMDTVELSWTDEHGHATRGEGNNWVGSWMIPEDMDPGGLPYTVEVTRSDGDATFQNVGVLTDSIEIVEYDDPTNYVVDAATHWVGHPAPEYSNGFVGACAPEREYTPEMDVTFVIGLYDSTSGLMVGQDGLVNPNTGEAVEDETTPANAGIDSVTVVSPDGAFDDVALSWTDALDDENDLPRWFGTLETENLDPGTYAYEVQISDQEQGRFDVGVASAQFSIIEVPESA</sequence>
<gene>
    <name evidence="2" type="ORF">N0B31_14760</name>
</gene>
<dbReference type="InterPro" id="IPR006311">
    <property type="entry name" value="TAT_signal"/>
</dbReference>
<feature type="compositionally biased region" description="Low complexity" evidence="1">
    <location>
        <begin position="57"/>
        <end position="73"/>
    </location>
</feature>
<dbReference type="GeneID" id="74943708"/>
<keyword evidence="3" id="KW-1185">Reference proteome</keyword>
<dbReference type="PROSITE" id="PS51318">
    <property type="entry name" value="TAT"/>
    <property type="match status" value="1"/>
</dbReference>
<dbReference type="Proteomes" id="UP001057580">
    <property type="component" value="Chromosome"/>
</dbReference>
<feature type="compositionally biased region" description="Basic and acidic residues" evidence="1">
    <location>
        <begin position="14"/>
        <end position="23"/>
    </location>
</feature>
<reference evidence="2" key="1">
    <citation type="submission" date="2022-09" db="EMBL/GenBank/DDBJ databases">
        <title>Diverse halophilic archaea isolated from saline environments.</title>
        <authorList>
            <person name="Cui H.-L."/>
        </authorList>
    </citation>
    <scope>NUCLEOTIDE SEQUENCE</scope>
    <source>
        <strain evidence="2">ZS-35-S2</strain>
    </source>
</reference>
<dbReference type="RefSeq" id="WP_260592390.1">
    <property type="nucleotide sequence ID" value="NZ_CP104003.1"/>
</dbReference>